<dbReference type="EMBL" id="BSRX01000017">
    <property type="protein sequence ID" value="GLW55273.1"/>
    <property type="molecule type" value="Genomic_DNA"/>
</dbReference>
<evidence type="ECO:0000313" key="1">
    <source>
        <dbReference type="EMBL" id="GLW55273.1"/>
    </source>
</evidence>
<dbReference type="Proteomes" id="UP001165143">
    <property type="component" value="Unassembled WGS sequence"/>
</dbReference>
<dbReference type="RefSeq" id="WP_158715003.1">
    <property type="nucleotide sequence ID" value="NZ_BSRX01000017.1"/>
</dbReference>
<sequence>MSRTRRPRPARRFPPADRTLLVVIVVLLARTPDPAHLLAAATLLTPRLTPLLRTP</sequence>
<comment type="caution">
    <text evidence="1">The sequence shown here is derived from an EMBL/GenBank/DDBJ whole genome shotgun (WGS) entry which is preliminary data.</text>
</comment>
<name>A0A9W6UPF1_9ACTN</name>
<proteinExistence type="predicted"/>
<reference evidence="1" key="1">
    <citation type="submission" date="2023-02" db="EMBL/GenBank/DDBJ databases">
        <title>Kitasatospora phosalacinea NBRC 14362.</title>
        <authorList>
            <person name="Ichikawa N."/>
            <person name="Sato H."/>
            <person name="Tonouchi N."/>
        </authorList>
    </citation>
    <scope>NUCLEOTIDE SEQUENCE</scope>
    <source>
        <strain evidence="1">NBRC 14362</strain>
    </source>
</reference>
<gene>
    <name evidence="1" type="ORF">Kpho01_32840</name>
</gene>
<accession>A0A9W6UPF1</accession>
<organism evidence="1 2">
    <name type="scientific">Kitasatospora phosalacinea</name>
    <dbReference type="NCBI Taxonomy" id="2065"/>
    <lineage>
        <taxon>Bacteria</taxon>
        <taxon>Bacillati</taxon>
        <taxon>Actinomycetota</taxon>
        <taxon>Actinomycetes</taxon>
        <taxon>Kitasatosporales</taxon>
        <taxon>Streptomycetaceae</taxon>
        <taxon>Kitasatospora</taxon>
    </lineage>
</organism>
<evidence type="ECO:0000313" key="2">
    <source>
        <dbReference type="Proteomes" id="UP001165143"/>
    </source>
</evidence>
<protein>
    <submittedName>
        <fullName evidence="1">Uncharacterized protein</fullName>
    </submittedName>
</protein>
<dbReference type="AlphaFoldDB" id="A0A9W6UPF1"/>